<proteinExistence type="predicted"/>
<reference evidence="2 3" key="1">
    <citation type="submission" date="2024-09" db="EMBL/GenBank/DDBJ databases">
        <authorList>
            <person name="Sun Q."/>
            <person name="Mori K."/>
        </authorList>
    </citation>
    <scope>NUCLEOTIDE SEQUENCE [LARGE SCALE GENOMIC DNA]</scope>
    <source>
        <strain evidence="2 3">TBRC 5777</strain>
    </source>
</reference>
<organism evidence="2 3">
    <name type="scientific">Roseomonas elaeocarpi</name>
    <dbReference type="NCBI Taxonomy" id="907779"/>
    <lineage>
        <taxon>Bacteria</taxon>
        <taxon>Pseudomonadati</taxon>
        <taxon>Pseudomonadota</taxon>
        <taxon>Alphaproteobacteria</taxon>
        <taxon>Acetobacterales</taxon>
        <taxon>Roseomonadaceae</taxon>
        <taxon>Roseomonas</taxon>
    </lineage>
</organism>
<sequence>MKAARSSRQEPTVAQTARARLRDDQARGRVRFMRARLTEASARFEQSFRAVLALRLQDAAGVDPRFAELARRLATLPRRN</sequence>
<evidence type="ECO:0000256" key="1">
    <source>
        <dbReference type="SAM" id="MobiDB-lite"/>
    </source>
</evidence>
<feature type="region of interest" description="Disordered" evidence="1">
    <location>
        <begin position="1"/>
        <end position="21"/>
    </location>
</feature>
<protein>
    <submittedName>
        <fullName evidence="2">Uncharacterized protein</fullName>
    </submittedName>
</protein>
<keyword evidence="3" id="KW-1185">Reference proteome</keyword>
<dbReference type="Proteomes" id="UP001589865">
    <property type="component" value="Unassembled WGS sequence"/>
</dbReference>
<dbReference type="RefSeq" id="WP_377044006.1">
    <property type="nucleotide sequence ID" value="NZ_JBHLUN010000005.1"/>
</dbReference>
<gene>
    <name evidence="2" type="ORF">ACFFGY_08395</name>
</gene>
<evidence type="ECO:0000313" key="2">
    <source>
        <dbReference type="EMBL" id="MFC0408262.1"/>
    </source>
</evidence>
<evidence type="ECO:0000313" key="3">
    <source>
        <dbReference type="Proteomes" id="UP001589865"/>
    </source>
</evidence>
<comment type="caution">
    <text evidence="2">The sequence shown here is derived from an EMBL/GenBank/DDBJ whole genome shotgun (WGS) entry which is preliminary data.</text>
</comment>
<name>A0ABV6JRB2_9PROT</name>
<accession>A0ABV6JRB2</accession>
<dbReference type="EMBL" id="JBHLUN010000005">
    <property type="protein sequence ID" value="MFC0408262.1"/>
    <property type="molecule type" value="Genomic_DNA"/>
</dbReference>